<proteinExistence type="predicted"/>
<dbReference type="EMBL" id="AP026867">
    <property type="protein sequence ID" value="BDS12381.1"/>
    <property type="molecule type" value="Genomic_DNA"/>
</dbReference>
<dbReference type="KEGG" id="aup:AsAng_0031020"/>
<dbReference type="Proteomes" id="UP001060919">
    <property type="component" value="Chromosome"/>
</dbReference>
<accession>A0A916DT77</accession>
<evidence type="ECO:0000313" key="1">
    <source>
        <dbReference type="EMBL" id="BDS12381.1"/>
    </source>
</evidence>
<organism evidence="1 2">
    <name type="scientific">Aureispira anguillae</name>
    <dbReference type="NCBI Taxonomy" id="2864201"/>
    <lineage>
        <taxon>Bacteria</taxon>
        <taxon>Pseudomonadati</taxon>
        <taxon>Bacteroidota</taxon>
        <taxon>Saprospiria</taxon>
        <taxon>Saprospirales</taxon>
        <taxon>Saprospiraceae</taxon>
        <taxon>Aureispira</taxon>
    </lineage>
</organism>
<reference evidence="1" key="1">
    <citation type="submission" date="2022-09" db="EMBL/GenBank/DDBJ databases">
        <title>Aureispira anguillicida sp. nov., isolated from Leptocephalus of Japanese eel Anguilla japonica.</title>
        <authorList>
            <person name="Yuasa K."/>
            <person name="Mekata T."/>
            <person name="Ikunari K."/>
        </authorList>
    </citation>
    <scope>NUCLEOTIDE SEQUENCE</scope>
    <source>
        <strain evidence="1">EL160426</strain>
    </source>
</reference>
<evidence type="ECO:0000313" key="2">
    <source>
        <dbReference type="Proteomes" id="UP001060919"/>
    </source>
</evidence>
<gene>
    <name evidence="1" type="ORF">AsAng_0031020</name>
</gene>
<dbReference type="AlphaFoldDB" id="A0A916DT77"/>
<protein>
    <submittedName>
        <fullName evidence="1">Uncharacterized protein</fullName>
    </submittedName>
</protein>
<sequence>MKDNFQFALILGLFAYLIFLQQCKQGASSNHNQPFKADTTIIIDTILPAPVVVQLPRLPIPEPRIVYIDSSKNIIPSNAIDTTQHLVTKLYKDSLEDENLTLYYESLVQGELLKNKLDYKLKIPKLVTKTVQINTPVPVPSNGLFLNAGVGGNIHSFSSLTVGLQFVSKKGWALGYDYDLLQQAHQIKLGVRIFPFSKRKK</sequence>
<keyword evidence="2" id="KW-1185">Reference proteome</keyword>
<dbReference type="RefSeq" id="WP_264793454.1">
    <property type="nucleotide sequence ID" value="NZ_AP026867.1"/>
</dbReference>
<name>A0A916DT77_9BACT</name>